<name>A0ABS1LXS4_9NOCA</name>
<reference evidence="1 2" key="1">
    <citation type="submission" date="2021-01" db="EMBL/GenBank/DDBJ databases">
        <title>WGS of actinomycetes isolated from Thailand.</title>
        <authorList>
            <person name="Thawai C."/>
        </authorList>
    </citation>
    <scope>NUCLEOTIDE SEQUENCE [LARGE SCALE GENOMIC DNA]</scope>
    <source>
        <strain evidence="1 2">LPG 2</strain>
    </source>
</reference>
<evidence type="ECO:0000313" key="1">
    <source>
        <dbReference type="EMBL" id="MBL1072961.1"/>
    </source>
</evidence>
<gene>
    <name evidence="1" type="ORF">JK358_00970</name>
</gene>
<organism evidence="1 2">
    <name type="scientific">Nocardia acididurans</name>
    <dbReference type="NCBI Taxonomy" id="2802282"/>
    <lineage>
        <taxon>Bacteria</taxon>
        <taxon>Bacillati</taxon>
        <taxon>Actinomycetota</taxon>
        <taxon>Actinomycetes</taxon>
        <taxon>Mycobacteriales</taxon>
        <taxon>Nocardiaceae</taxon>
        <taxon>Nocardia</taxon>
    </lineage>
</organism>
<comment type="caution">
    <text evidence="1">The sequence shown here is derived from an EMBL/GenBank/DDBJ whole genome shotgun (WGS) entry which is preliminary data.</text>
</comment>
<proteinExistence type="predicted"/>
<protein>
    <submittedName>
        <fullName evidence="1">Uncharacterized protein</fullName>
    </submittedName>
</protein>
<dbReference type="RefSeq" id="WP_201942255.1">
    <property type="nucleotide sequence ID" value="NZ_JAERRJ010000001.1"/>
</dbReference>
<keyword evidence="2" id="KW-1185">Reference proteome</keyword>
<dbReference type="EMBL" id="JAERRJ010000001">
    <property type="protein sequence ID" value="MBL1072961.1"/>
    <property type="molecule type" value="Genomic_DNA"/>
</dbReference>
<sequence length="216" mass="23924">MREPHTAEAPAVAVASEGEVVQSVSFGNHQPPPNFVQTDAGQYVSPEFLAFVQQALAGKLAAPEQVDELDPEVRALAEELSVIHLPEWHDKTGRRRAEPTVTSIKQATRVAEYLVRRGVRRHPELEEIRWMPTPAGPPGAFDIGVHVTKDEHGAWPAVDPEEFYNLDDIEVKQTDDGMWSAVHPRGLAVEAGTRTDAYAGIVDQLRRRIEQSRGTQ</sequence>
<dbReference type="Proteomes" id="UP000602198">
    <property type="component" value="Unassembled WGS sequence"/>
</dbReference>
<accession>A0ABS1LXS4</accession>
<evidence type="ECO:0000313" key="2">
    <source>
        <dbReference type="Proteomes" id="UP000602198"/>
    </source>
</evidence>